<keyword evidence="7 10" id="KW-0653">Protein transport</keyword>
<evidence type="ECO:0000256" key="5">
    <source>
        <dbReference type="ARBA" id="ARBA00022519"/>
    </source>
</evidence>
<keyword evidence="4 10" id="KW-1003">Cell membrane</keyword>
<keyword evidence="8" id="KW-1133">Transmembrane helix</keyword>
<comment type="function">
    <text evidence="10">Interacts with outer membrane receptor proteins that carry out high-affinity binding and energy dependent uptake into the periplasmic space of specific substrates. It could act to transduce energy from the cytoplasmic membrane to specific energy-requiring processes in the outer membrane, resulting in the release into the periplasm of ligands bound by these outer membrane proteins.</text>
</comment>
<comment type="similarity">
    <text evidence="2 10">Belongs to the TonB family.</text>
</comment>
<protein>
    <recommendedName>
        <fullName evidence="10">Protein TonB</fullName>
    </recommendedName>
</protein>
<dbReference type="PROSITE" id="PS52015">
    <property type="entry name" value="TONB_CTD"/>
    <property type="match status" value="1"/>
</dbReference>
<evidence type="ECO:0000256" key="6">
    <source>
        <dbReference type="ARBA" id="ARBA00022692"/>
    </source>
</evidence>
<dbReference type="GO" id="GO:0015031">
    <property type="term" value="P:protein transport"/>
    <property type="evidence" value="ECO:0007669"/>
    <property type="project" value="UniProtKB-UniRule"/>
</dbReference>
<name>A0A0X8HEH8_9GAMM</name>
<evidence type="ECO:0000313" key="14">
    <source>
        <dbReference type="Proteomes" id="UP000063387"/>
    </source>
</evidence>
<evidence type="ECO:0000256" key="7">
    <source>
        <dbReference type="ARBA" id="ARBA00022927"/>
    </source>
</evidence>
<keyword evidence="14" id="KW-1185">Reference proteome</keyword>
<keyword evidence="6" id="KW-0812">Transmembrane</keyword>
<proteinExistence type="inferred from homology"/>
<evidence type="ECO:0000256" key="9">
    <source>
        <dbReference type="ARBA" id="ARBA00023136"/>
    </source>
</evidence>
<dbReference type="AlphaFoldDB" id="A0A0X8HEH8"/>
<dbReference type="Proteomes" id="UP000063387">
    <property type="component" value="Chromosome"/>
</dbReference>
<feature type="compositionally biased region" description="Pro residues" evidence="11">
    <location>
        <begin position="63"/>
        <end position="81"/>
    </location>
</feature>
<feature type="region of interest" description="Disordered" evidence="11">
    <location>
        <begin position="49"/>
        <end position="224"/>
    </location>
</feature>
<dbReference type="GO" id="GO:0030288">
    <property type="term" value="C:outer membrane-bounded periplasmic space"/>
    <property type="evidence" value="ECO:0007669"/>
    <property type="project" value="InterPro"/>
</dbReference>
<dbReference type="SUPFAM" id="SSF74653">
    <property type="entry name" value="TolA/TonB C-terminal domain"/>
    <property type="match status" value="1"/>
</dbReference>
<feature type="compositionally biased region" description="Pro residues" evidence="11">
    <location>
        <begin position="175"/>
        <end position="187"/>
    </location>
</feature>
<comment type="subcellular location">
    <subcellularLocation>
        <location evidence="1 10">Cell inner membrane</location>
        <topology evidence="1 10">Single-pass membrane protein</topology>
        <orientation evidence="1 10">Periplasmic side</orientation>
    </subcellularLocation>
</comment>
<dbReference type="InterPro" id="IPR037682">
    <property type="entry name" value="TonB_C"/>
</dbReference>
<evidence type="ECO:0000256" key="11">
    <source>
        <dbReference type="SAM" id="MobiDB-lite"/>
    </source>
</evidence>
<evidence type="ECO:0000256" key="3">
    <source>
        <dbReference type="ARBA" id="ARBA00022448"/>
    </source>
</evidence>
<dbReference type="STRING" id="507626.LOKO_02091"/>
<gene>
    <name evidence="13" type="primary">fhaB</name>
    <name evidence="13" type="ORF">LOKO_02091</name>
</gene>
<dbReference type="GO" id="GO:0015891">
    <property type="term" value="P:siderophore transport"/>
    <property type="evidence" value="ECO:0007669"/>
    <property type="project" value="InterPro"/>
</dbReference>
<evidence type="ECO:0000256" key="1">
    <source>
        <dbReference type="ARBA" id="ARBA00004383"/>
    </source>
</evidence>
<dbReference type="PANTHER" id="PTHR33446:SF2">
    <property type="entry name" value="PROTEIN TONB"/>
    <property type="match status" value="1"/>
</dbReference>
<dbReference type="PATRIC" id="fig|507626.3.peg.2085"/>
<reference evidence="13 14" key="2">
    <citation type="submission" date="2016-02" db="EMBL/GenBank/DDBJ databases">
        <authorList>
            <person name="Wen L."/>
            <person name="He K."/>
            <person name="Yang H."/>
        </authorList>
    </citation>
    <scope>NUCLEOTIDE SEQUENCE [LARGE SCALE GENOMIC DNA]</scope>
    <source>
        <strain evidence="13 14">AGD 8-3</strain>
    </source>
</reference>
<evidence type="ECO:0000313" key="13">
    <source>
        <dbReference type="EMBL" id="AMD01156.1"/>
    </source>
</evidence>
<dbReference type="InterPro" id="IPR051045">
    <property type="entry name" value="TonB-dependent_transducer"/>
</dbReference>
<dbReference type="PANTHER" id="PTHR33446">
    <property type="entry name" value="PROTEIN TONB-RELATED"/>
    <property type="match status" value="1"/>
</dbReference>
<dbReference type="KEGG" id="hco:LOKO_02091"/>
<dbReference type="GO" id="GO:0098797">
    <property type="term" value="C:plasma membrane protein complex"/>
    <property type="evidence" value="ECO:0007669"/>
    <property type="project" value="TreeGrafter"/>
</dbReference>
<dbReference type="Pfam" id="PF03544">
    <property type="entry name" value="TonB_C"/>
    <property type="match status" value="1"/>
</dbReference>
<keyword evidence="5 10" id="KW-0997">Cell inner membrane</keyword>
<feature type="domain" description="TonB C-terminal" evidence="12">
    <location>
        <begin position="199"/>
        <end position="286"/>
    </location>
</feature>
<evidence type="ECO:0000256" key="10">
    <source>
        <dbReference type="RuleBase" id="RU362123"/>
    </source>
</evidence>
<dbReference type="InterPro" id="IPR006260">
    <property type="entry name" value="TonB/TolA_C"/>
</dbReference>
<evidence type="ECO:0000259" key="12">
    <source>
        <dbReference type="PROSITE" id="PS52015"/>
    </source>
</evidence>
<dbReference type="InterPro" id="IPR003538">
    <property type="entry name" value="TonB"/>
</dbReference>
<evidence type="ECO:0000256" key="2">
    <source>
        <dbReference type="ARBA" id="ARBA00006555"/>
    </source>
</evidence>
<dbReference type="GO" id="GO:0055085">
    <property type="term" value="P:transmembrane transport"/>
    <property type="evidence" value="ECO:0007669"/>
    <property type="project" value="InterPro"/>
</dbReference>
<keyword evidence="10" id="KW-0735">Signal-anchor</keyword>
<dbReference type="NCBIfam" id="TIGR01352">
    <property type="entry name" value="tonB_Cterm"/>
    <property type="match status" value="1"/>
</dbReference>
<feature type="compositionally biased region" description="Pro residues" evidence="11">
    <location>
        <begin position="126"/>
        <end position="155"/>
    </location>
</feature>
<keyword evidence="3 10" id="KW-0813">Transport</keyword>
<evidence type="ECO:0000256" key="8">
    <source>
        <dbReference type="ARBA" id="ARBA00022989"/>
    </source>
</evidence>
<accession>A0A0X8HEH8</accession>
<keyword evidence="9" id="KW-0472">Membrane</keyword>
<organism evidence="13 14">
    <name type="scientific">Halomonas chromatireducens</name>
    <dbReference type="NCBI Taxonomy" id="507626"/>
    <lineage>
        <taxon>Bacteria</taxon>
        <taxon>Pseudomonadati</taxon>
        <taxon>Pseudomonadota</taxon>
        <taxon>Gammaproteobacteria</taxon>
        <taxon>Oceanospirillales</taxon>
        <taxon>Halomonadaceae</taxon>
        <taxon>Halomonas</taxon>
    </lineage>
</organism>
<reference evidence="13 14" key="1">
    <citation type="journal article" date="2016" name="Genome Announc.">
        <title>Draft Genome Sequence of 'Halomonas chromatireducens' Strain AGD 8-3, a Haloalkaliphilic Chromate- and Selenite-Reducing Gammaproteobacterium.</title>
        <authorList>
            <person name="Sharko F.S."/>
            <person name="Shapovalova A.A."/>
            <person name="Tsygankova S.V."/>
            <person name="Komova A.V."/>
            <person name="Boulygina E.S."/>
            <person name="Teslyuk A.B."/>
            <person name="Gotovtsev P.M."/>
            <person name="Namsaraev Z.B."/>
            <person name="Khijniak T.V."/>
            <person name="Nedoluzhko A.V."/>
            <person name="Vasilov R.G."/>
        </authorList>
    </citation>
    <scope>NUCLEOTIDE SEQUENCE [LARGE SCALE GENOMIC DNA]</scope>
    <source>
        <strain evidence="13 14">AGD 8-3</strain>
    </source>
</reference>
<sequence>MIRISFSLLGGVALALLLFWLLALLVTPPEEEFEVLDAAMTMNMVEAPDTVQEEPVEPVEPSVEPPPPQVEVSPPPQPESLPPRESAIAMPEPELPPEPMEPLEVDSSLPELAEIQPEPPPERAPEPPPEPAPEPPPEPAPEPPPEPAPESPPQPESIAEPVPEPSPRAESSPSQPQPSAAPTPGPTPEQAAPAEQGPVDVGQIAPTSRVPPEYPSRAQRRGLEGHVELEFLIRPDGSIDRASIRVIESQPRNVFDSAAEQAVGRWQFEPASGVRRARQRLEFQLR</sequence>
<dbReference type="Gene3D" id="3.30.2420.10">
    <property type="entry name" value="TonB"/>
    <property type="match status" value="1"/>
</dbReference>
<dbReference type="GO" id="GO:0031992">
    <property type="term" value="F:energy transducer activity"/>
    <property type="evidence" value="ECO:0007669"/>
    <property type="project" value="InterPro"/>
</dbReference>
<dbReference type="EMBL" id="CP014226">
    <property type="protein sequence ID" value="AMD01156.1"/>
    <property type="molecule type" value="Genomic_DNA"/>
</dbReference>
<evidence type="ECO:0000256" key="4">
    <source>
        <dbReference type="ARBA" id="ARBA00022475"/>
    </source>
</evidence>
<dbReference type="OrthoDB" id="1628901at2"/>
<dbReference type="PRINTS" id="PR01374">
    <property type="entry name" value="TONBPROTEIN"/>
</dbReference>
<dbReference type="RefSeq" id="WP_066448572.1">
    <property type="nucleotide sequence ID" value="NZ_CP014226.1"/>
</dbReference>